<reference evidence="1 2" key="1">
    <citation type="journal article" date="2017" name="Genome Biol. Evol.">
        <title>Phytophthora megakarya and P. palmivora, closely related causal agents of cacao black pod rot, underwent increases in genome sizes and gene numbers by different mechanisms.</title>
        <authorList>
            <person name="Ali S.S."/>
            <person name="Shao J."/>
            <person name="Lary D.J."/>
            <person name="Kronmiller B."/>
            <person name="Shen D."/>
            <person name="Strem M.D."/>
            <person name="Amoako-Attah I."/>
            <person name="Akrofi A.Y."/>
            <person name="Begoude B.A."/>
            <person name="Ten Hoopen G.M."/>
            <person name="Coulibaly K."/>
            <person name="Kebe B.I."/>
            <person name="Melnick R.L."/>
            <person name="Guiltinan M.J."/>
            <person name="Tyler B.M."/>
            <person name="Meinhardt L.W."/>
            <person name="Bailey B.A."/>
        </authorList>
    </citation>
    <scope>NUCLEOTIDE SEQUENCE [LARGE SCALE GENOMIC DNA]</scope>
    <source>
        <strain evidence="2">sbr112.9</strain>
    </source>
</reference>
<name>A0A2P4XFS4_9STRA</name>
<sequence>MTPFNVFKTGPSRHHDTRELNTRFRHGFGVCLWNNINQIQENTSLQVYGNTKVLRFHFEGRENPAAPILLLWDDFSGHWTKEVTDYAVSINAVLMKIPPSATAVFQPADVACNQPFK</sequence>
<proteinExistence type="predicted"/>
<keyword evidence="2" id="KW-1185">Reference proteome</keyword>
<evidence type="ECO:0008006" key="3">
    <source>
        <dbReference type="Google" id="ProtNLM"/>
    </source>
</evidence>
<dbReference type="Proteomes" id="UP000237271">
    <property type="component" value="Unassembled WGS sequence"/>
</dbReference>
<dbReference type="OrthoDB" id="167117at2759"/>
<evidence type="ECO:0000313" key="1">
    <source>
        <dbReference type="EMBL" id="POM64405.1"/>
    </source>
</evidence>
<protein>
    <recommendedName>
        <fullName evidence="3">DDE-1 domain-containing protein</fullName>
    </recommendedName>
</protein>
<comment type="caution">
    <text evidence="1">The sequence shown here is derived from an EMBL/GenBank/DDBJ whole genome shotgun (WGS) entry which is preliminary data.</text>
</comment>
<dbReference type="EMBL" id="NCKW01011110">
    <property type="protein sequence ID" value="POM64405.1"/>
    <property type="molecule type" value="Genomic_DNA"/>
</dbReference>
<accession>A0A2P4XFS4</accession>
<gene>
    <name evidence="1" type="ORF">PHPALM_20068</name>
</gene>
<organism evidence="1 2">
    <name type="scientific">Phytophthora palmivora</name>
    <dbReference type="NCBI Taxonomy" id="4796"/>
    <lineage>
        <taxon>Eukaryota</taxon>
        <taxon>Sar</taxon>
        <taxon>Stramenopiles</taxon>
        <taxon>Oomycota</taxon>
        <taxon>Peronosporomycetes</taxon>
        <taxon>Peronosporales</taxon>
        <taxon>Peronosporaceae</taxon>
        <taxon>Phytophthora</taxon>
    </lineage>
</organism>
<dbReference type="AlphaFoldDB" id="A0A2P4XFS4"/>
<evidence type="ECO:0000313" key="2">
    <source>
        <dbReference type="Proteomes" id="UP000237271"/>
    </source>
</evidence>